<keyword evidence="1" id="KW-0001">2Fe-2S</keyword>
<dbReference type="PANTHER" id="PTHR21496">
    <property type="entry name" value="FERREDOXIN-RELATED"/>
    <property type="match status" value="1"/>
</dbReference>
<accession>A0A9J6RJT1</accession>
<name>A0A9J6RJT1_9GAMM</name>
<dbReference type="Gene3D" id="2.102.10.10">
    <property type="entry name" value="Rieske [2Fe-2S] iron-sulphur domain"/>
    <property type="match status" value="1"/>
</dbReference>
<dbReference type="AlphaFoldDB" id="A0A9J6RJT1"/>
<evidence type="ECO:0000256" key="1">
    <source>
        <dbReference type="ARBA" id="ARBA00022714"/>
    </source>
</evidence>
<dbReference type="GO" id="GO:0046872">
    <property type="term" value="F:metal ion binding"/>
    <property type="evidence" value="ECO:0007669"/>
    <property type="project" value="UniProtKB-KW"/>
</dbReference>
<dbReference type="CDD" id="cd03467">
    <property type="entry name" value="Rieske"/>
    <property type="match status" value="1"/>
</dbReference>
<dbReference type="EMBL" id="JAPTGG010000002">
    <property type="protein sequence ID" value="MCZ0864245.1"/>
    <property type="molecule type" value="Genomic_DNA"/>
</dbReference>
<gene>
    <name evidence="8" type="ORF">O0V09_03475</name>
</gene>
<comment type="cofactor">
    <cofactor evidence="5">
        <name>[2Fe-2S] cluster</name>
        <dbReference type="ChEBI" id="CHEBI:190135"/>
    </cofactor>
</comment>
<keyword evidence="2" id="KW-0479">Metal-binding</keyword>
<evidence type="ECO:0000256" key="4">
    <source>
        <dbReference type="ARBA" id="ARBA00023014"/>
    </source>
</evidence>
<sequence length="103" mass="11856">MQFYSLEKLINLHDGYRKQIKIDHHNLLLIQNAGTVYLLESLCPHRGHPLSESDISTDKIRCPLHGYEFAIAGGRLLHYSEEPCRALKTYELSHQGNELGVWL</sequence>
<evidence type="ECO:0000313" key="8">
    <source>
        <dbReference type="EMBL" id="MCZ0864245.1"/>
    </source>
</evidence>
<organism evidence="8 9">
    <name type="scientific">Dasania phycosphaerae</name>
    <dbReference type="NCBI Taxonomy" id="2950436"/>
    <lineage>
        <taxon>Bacteria</taxon>
        <taxon>Pseudomonadati</taxon>
        <taxon>Pseudomonadota</taxon>
        <taxon>Gammaproteobacteria</taxon>
        <taxon>Cellvibrionales</taxon>
        <taxon>Spongiibacteraceae</taxon>
        <taxon>Dasania</taxon>
    </lineage>
</organism>
<dbReference type="Pfam" id="PF00355">
    <property type="entry name" value="Rieske"/>
    <property type="match status" value="1"/>
</dbReference>
<evidence type="ECO:0000313" key="9">
    <source>
        <dbReference type="Proteomes" id="UP001069090"/>
    </source>
</evidence>
<dbReference type="GO" id="GO:0051537">
    <property type="term" value="F:2 iron, 2 sulfur cluster binding"/>
    <property type="evidence" value="ECO:0007669"/>
    <property type="project" value="UniProtKB-KW"/>
</dbReference>
<evidence type="ECO:0000256" key="5">
    <source>
        <dbReference type="ARBA" id="ARBA00034078"/>
    </source>
</evidence>
<dbReference type="PANTHER" id="PTHR21496:SF0">
    <property type="entry name" value="RIESKE DOMAIN-CONTAINING PROTEIN"/>
    <property type="match status" value="1"/>
</dbReference>
<comment type="caution">
    <text evidence="8">The sequence shown here is derived from an EMBL/GenBank/DDBJ whole genome shotgun (WGS) entry which is preliminary data.</text>
</comment>
<evidence type="ECO:0000256" key="3">
    <source>
        <dbReference type="ARBA" id="ARBA00023004"/>
    </source>
</evidence>
<dbReference type="Proteomes" id="UP001069090">
    <property type="component" value="Unassembled WGS sequence"/>
</dbReference>
<dbReference type="InterPro" id="IPR036922">
    <property type="entry name" value="Rieske_2Fe-2S_sf"/>
</dbReference>
<evidence type="ECO:0000256" key="2">
    <source>
        <dbReference type="ARBA" id="ARBA00022723"/>
    </source>
</evidence>
<protein>
    <submittedName>
        <fullName evidence="8">Rieske (2Fe-2S) protein</fullName>
    </submittedName>
</protein>
<feature type="domain" description="Rieske" evidence="7">
    <location>
        <begin position="4"/>
        <end position="101"/>
    </location>
</feature>
<comment type="similarity">
    <text evidence="6">Belongs to the bacterial ring-hydroxylating dioxygenase ferredoxin component family.</text>
</comment>
<dbReference type="PROSITE" id="PS51296">
    <property type="entry name" value="RIESKE"/>
    <property type="match status" value="1"/>
</dbReference>
<keyword evidence="4" id="KW-0411">Iron-sulfur</keyword>
<dbReference type="RefSeq" id="WP_258330399.1">
    <property type="nucleotide sequence ID" value="NZ_JAPTGG010000002.1"/>
</dbReference>
<reference evidence="8 9" key="1">
    <citation type="submission" date="2022-12" db="EMBL/GenBank/DDBJ databases">
        <title>Dasania phycosphaerae sp. nov., isolated from particulate material of the south coast of Korea.</title>
        <authorList>
            <person name="Jiang Y."/>
        </authorList>
    </citation>
    <scope>NUCLEOTIDE SEQUENCE [LARGE SCALE GENOMIC DNA]</scope>
    <source>
        <strain evidence="8 9">GY-19</strain>
    </source>
</reference>
<keyword evidence="9" id="KW-1185">Reference proteome</keyword>
<dbReference type="InterPro" id="IPR017941">
    <property type="entry name" value="Rieske_2Fe-2S"/>
</dbReference>
<proteinExistence type="inferred from homology"/>
<evidence type="ECO:0000259" key="7">
    <source>
        <dbReference type="PROSITE" id="PS51296"/>
    </source>
</evidence>
<keyword evidence="3" id="KW-0408">Iron</keyword>
<evidence type="ECO:0000256" key="6">
    <source>
        <dbReference type="ARBA" id="ARBA00038001"/>
    </source>
</evidence>
<dbReference type="SUPFAM" id="SSF50022">
    <property type="entry name" value="ISP domain"/>
    <property type="match status" value="1"/>
</dbReference>